<dbReference type="PANTHER" id="PTHR38478:SF1">
    <property type="entry name" value="ZINC DEPENDENT METALLOPROTEASE DOMAIN LIPOPROTEIN"/>
    <property type="match status" value="1"/>
</dbReference>
<dbReference type="Pfam" id="PF17148">
    <property type="entry name" value="DUF5117"/>
    <property type="match status" value="1"/>
</dbReference>
<dbReference type="Proteomes" id="UP000295375">
    <property type="component" value="Unassembled WGS sequence"/>
</dbReference>
<reference evidence="4 5" key="1">
    <citation type="submission" date="2019-03" db="EMBL/GenBank/DDBJ databases">
        <title>Genomic Encyclopedia of Type Strains, Phase IV (KMG-IV): sequencing the most valuable type-strain genomes for metagenomic binning, comparative biology and taxonomic classification.</title>
        <authorList>
            <person name="Goeker M."/>
        </authorList>
    </citation>
    <scope>NUCLEOTIDE SEQUENCE [LARGE SCALE GENOMIC DNA]</scope>
    <source>
        <strain evidence="4 5">DSM 103792</strain>
    </source>
</reference>
<gene>
    <name evidence="4" type="ORF">EV696_13213</name>
</gene>
<dbReference type="SUPFAM" id="SSF55486">
    <property type="entry name" value="Metalloproteases ('zincins'), catalytic domain"/>
    <property type="match status" value="1"/>
</dbReference>
<evidence type="ECO:0000259" key="3">
    <source>
        <dbReference type="Pfam" id="PF17148"/>
    </source>
</evidence>
<dbReference type="EMBL" id="SNYM01000032">
    <property type="protein sequence ID" value="TDQ43201.1"/>
    <property type="molecule type" value="Genomic_DNA"/>
</dbReference>
<dbReference type="OrthoDB" id="9776599at2"/>
<sequence>MQKLKCLALSCLFSAAFATLPADAAAPKTDSWTSSVQQAQHQSGLFDLYWNADKNQLHIAVGANTGPLLLGASLAQGLGSNDVGLDRASVREFRLVEFRRYGNKVLLIQPNQRFIADSESAAERQTVAEGFADSVLWAGEIIATTGNGDQQRWLLDFSSFVLSDQFGIATQIQQTDGNAYQIDALRSVVLGEELKSHPENIELEALLTFAGKGDGKFVGDVAMTNSALTMRQHLSFIKAPDAGFKPRAYHPYSGGFVHNRMDFAQPLDSALLQPLQVRFRLEKINPGPAPSKVKKPIVFYLDPGTPEPVRSALLDGANWWKTAFEKAGFIDAFRTEVLPEGVDPTDSRYNFIAWTHRATRGWSYGAYLHDPRTGEIIRGVVNLGSQRVRHDILIAEGLLAPYGKANEAELKNEAQQMALARLRQLSAHEVGHALGLNHNFAASVQGNGSVMDYPHPQVRLDDTGKIRLDTAYDVGVGAWDDYIVKHAYGVFENDQQDLLALRRDARVAGLQYMADADVRFIGAANPHGNLWDFGGDTLQTYDQLMRIRGIALSNFGRHALPPTHSTGELQTRLVPIYLLHRYQLEAVARLIGGVSYAYLNANETEARLQPVTGDQQRLALQRMLQALSPQTLTLPDSLRTQLLPVAEGYNRTREAFDTRTTPMFDPISAAEATAAYTLDMLLAPERLNRIAEYQHGNDSLRLGTVFNQLYEEVWEKRVRDDSPLAPAIDRTVKLTSIHKLIASYQSPKLHETVKAELWQQLKTWQKEIASDRRRSATHEYAASILETFFAAPAEFKPRADYRLPPGSPI</sequence>
<feature type="signal peptide" evidence="1">
    <location>
        <begin position="1"/>
        <end position="24"/>
    </location>
</feature>
<dbReference type="Gene3D" id="3.40.390.10">
    <property type="entry name" value="Collagenase (Catalytic Domain)"/>
    <property type="match status" value="1"/>
</dbReference>
<feature type="domain" description="DUF5117" evidence="3">
    <location>
        <begin position="94"/>
        <end position="283"/>
    </location>
</feature>
<comment type="caution">
    <text evidence="4">The sequence shown here is derived from an EMBL/GenBank/DDBJ whole genome shotgun (WGS) entry which is preliminary data.</text>
</comment>
<organism evidence="4 5">
    <name type="scientific">Permianibacter aggregans</name>
    <dbReference type="NCBI Taxonomy" id="1510150"/>
    <lineage>
        <taxon>Bacteria</taxon>
        <taxon>Pseudomonadati</taxon>
        <taxon>Pseudomonadota</taxon>
        <taxon>Gammaproteobacteria</taxon>
        <taxon>Pseudomonadales</taxon>
        <taxon>Pseudomonadaceae</taxon>
        <taxon>Permianibacter</taxon>
    </lineage>
</organism>
<dbReference type="InterPro" id="IPR032534">
    <property type="entry name" value="EcxA_zinc-bd"/>
</dbReference>
<dbReference type="RefSeq" id="WP_133593774.1">
    <property type="nucleotide sequence ID" value="NZ_CP037953.1"/>
</dbReference>
<keyword evidence="5" id="KW-1185">Reference proteome</keyword>
<dbReference type="PANTHER" id="PTHR38478">
    <property type="entry name" value="PEPTIDASE M1A AND M12B"/>
    <property type="match status" value="1"/>
</dbReference>
<dbReference type="InterPro" id="IPR024079">
    <property type="entry name" value="MetalloPept_cat_dom_sf"/>
</dbReference>
<dbReference type="InterPro" id="IPR033413">
    <property type="entry name" value="DUF5117"/>
</dbReference>
<dbReference type="CDD" id="cd04276">
    <property type="entry name" value="ZnMc_MMP_like_2"/>
    <property type="match status" value="1"/>
</dbReference>
<protein>
    <submittedName>
        <fullName evidence="4">Uncharacterized protein DUF5117</fullName>
    </submittedName>
</protein>
<evidence type="ECO:0000259" key="2">
    <source>
        <dbReference type="Pfam" id="PF16313"/>
    </source>
</evidence>
<proteinExistence type="predicted"/>
<name>A0A4R6U9P9_9GAMM</name>
<feature type="chain" id="PRO_5020783278" evidence="1">
    <location>
        <begin position="25"/>
        <end position="809"/>
    </location>
</feature>
<evidence type="ECO:0000256" key="1">
    <source>
        <dbReference type="SAM" id="SignalP"/>
    </source>
</evidence>
<dbReference type="GO" id="GO:0008237">
    <property type="term" value="F:metallopeptidase activity"/>
    <property type="evidence" value="ECO:0007669"/>
    <property type="project" value="InterPro"/>
</dbReference>
<dbReference type="InterPro" id="IPR034032">
    <property type="entry name" value="Zn_MMP-like_bac"/>
</dbReference>
<evidence type="ECO:0000313" key="4">
    <source>
        <dbReference type="EMBL" id="TDQ43201.1"/>
    </source>
</evidence>
<dbReference type="Pfam" id="PF16313">
    <property type="entry name" value="DUF4953"/>
    <property type="match status" value="1"/>
</dbReference>
<accession>A0A4R6U9P9</accession>
<keyword evidence="1" id="KW-0732">Signal</keyword>
<evidence type="ECO:0000313" key="5">
    <source>
        <dbReference type="Proteomes" id="UP000295375"/>
    </source>
</evidence>
<dbReference type="AlphaFoldDB" id="A0A4R6U9P9"/>
<feature type="domain" description="EcxA zinc-binding" evidence="2">
    <location>
        <begin position="412"/>
        <end position="717"/>
    </location>
</feature>